<feature type="compositionally biased region" description="Polar residues" evidence="7">
    <location>
        <begin position="38"/>
        <end position="60"/>
    </location>
</feature>
<dbReference type="InterPro" id="IPR025202">
    <property type="entry name" value="PLD-like_dom"/>
</dbReference>
<feature type="chain" id="PRO_5045412359" description="phospholipase D" evidence="8">
    <location>
        <begin position="23"/>
        <end position="215"/>
    </location>
</feature>
<organism evidence="10 11">
    <name type="scientific">Paenibacillus chibensis</name>
    <dbReference type="NCBI Taxonomy" id="59846"/>
    <lineage>
        <taxon>Bacteria</taxon>
        <taxon>Bacillati</taxon>
        <taxon>Bacillota</taxon>
        <taxon>Bacilli</taxon>
        <taxon>Bacillales</taxon>
        <taxon>Paenibacillaceae</taxon>
        <taxon>Paenibacillus</taxon>
    </lineage>
</organism>
<comment type="catalytic activity">
    <reaction evidence="1">
        <text>a 1,2-diacyl-sn-glycero-3-phosphocholine + H2O = a 1,2-diacyl-sn-glycero-3-phosphate + choline + H(+)</text>
        <dbReference type="Rhea" id="RHEA:14445"/>
        <dbReference type="ChEBI" id="CHEBI:15354"/>
        <dbReference type="ChEBI" id="CHEBI:15377"/>
        <dbReference type="ChEBI" id="CHEBI:15378"/>
        <dbReference type="ChEBI" id="CHEBI:57643"/>
        <dbReference type="ChEBI" id="CHEBI:58608"/>
        <dbReference type="EC" id="3.1.4.4"/>
    </reaction>
</comment>
<dbReference type="InterPro" id="IPR051406">
    <property type="entry name" value="PLD_domain"/>
</dbReference>
<feature type="region of interest" description="Disordered" evidence="7">
    <location>
        <begin position="27"/>
        <end position="60"/>
    </location>
</feature>
<dbReference type="EC" id="3.1.4.4" evidence="3"/>
<comment type="caution">
    <text evidence="10">The sequence shown here is derived from an EMBL/GenBank/DDBJ whole genome shotgun (WGS) entry which is preliminary data.</text>
</comment>
<evidence type="ECO:0000256" key="4">
    <source>
        <dbReference type="ARBA" id="ARBA00022801"/>
    </source>
</evidence>
<reference evidence="10 11" key="1">
    <citation type="submission" date="2023-03" db="EMBL/GenBank/DDBJ databases">
        <title>Bacillus Genome Sequencing.</title>
        <authorList>
            <person name="Dunlap C."/>
        </authorList>
    </citation>
    <scope>NUCLEOTIDE SEQUENCE [LARGE SCALE GENOMIC DNA]</scope>
    <source>
        <strain evidence="10 11">NRS-52</strain>
    </source>
</reference>
<dbReference type="PROSITE" id="PS50035">
    <property type="entry name" value="PLD"/>
    <property type="match status" value="1"/>
</dbReference>
<dbReference type="PANTHER" id="PTHR43856:SF1">
    <property type="entry name" value="MITOCHONDRIAL CARDIOLIPIN HYDROLASE"/>
    <property type="match status" value="1"/>
</dbReference>
<evidence type="ECO:0000256" key="8">
    <source>
        <dbReference type="SAM" id="SignalP"/>
    </source>
</evidence>
<evidence type="ECO:0000259" key="9">
    <source>
        <dbReference type="PROSITE" id="PS50035"/>
    </source>
</evidence>
<name>A0ABU6PY03_9BACL</name>
<evidence type="ECO:0000256" key="7">
    <source>
        <dbReference type="SAM" id="MobiDB-lite"/>
    </source>
</evidence>
<proteinExistence type="inferred from homology"/>
<dbReference type="Pfam" id="PF13091">
    <property type="entry name" value="PLDc_2"/>
    <property type="match status" value="1"/>
</dbReference>
<dbReference type="PANTHER" id="PTHR43856">
    <property type="entry name" value="CARDIOLIPIN HYDROLASE"/>
    <property type="match status" value="1"/>
</dbReference>
<dbReference type="Proteomes" id="UP001343257">
    <property type="component" value="Unassembled WGS sequence"/>
</dbReference>
<dbReference type="PROSITE" id="PS51257">
    <property type="entry name" value="PROKAR_LIPOPROTEIN"/>
    <property type="match status" value="1"/>
</dbReference>
<evidence type="ECO:0000256" key="2">
    <source>
        <dbReference type="ARBA" id="ARBA00008664"/>
    </source>
</evidence>
<evidence type="ECO:0000256" key="1">
    <source>
        <dbReference type="ARBA" id="ARBA00000798"/>
    </source>
</evidence>
<keyword evidence="8" id="KW-0732">Signal</keyword>
<feature type="signal peptide" evidence="8">
    <location>
        <begin position="1"/>
        <end position="22"/>
    </location>
</feature>
<dbReference type="EMBL" id="JARTLD010000054">
    <property type="protein sequence ID" value="MED5019749.1"/>
    <property type="molecule type" value="Genomic_DNA"/>
</dbReference>
<keyword evidence="5" id="KW-0442">Lipid degradation</keyword>
<dbReference type="SUPFAM" id="SSF56024">
    <property type="entry name" value="Phospholipase D/nuclease"/>
    <property type="match status" value="1"/>
</dbReference>
<accession>A0ABU6PY03</accession>
<keyword evidence="11" id="KW-1185">Reference proteome</keyword>
<evidence type="ECO:0000256" key="3">
    <source>
        <dbReference type="ARBA" id="ARBA00012027"/>
    </source>
</evidence>
<evidence type="ECO:0000256" key="6">
    <source>
        <dbReference type="ARBA" id="ARBA00023098"/>
    </source>
</evidence>
<evidence type="ECO:0000313" key="11">
    <source>
        <dbReference type="Proteomes" id="UP001343257"/>
    </source>
</evidence>
<keyword evidence="6" id="KW-0443">Lipid metabolism</keyword>
<sequence>MPHHQRWIALALICGLLSGCSAGGQKNNPTGANEVKRAQTQPQTSQKDSSNNASSKSGKTNVQTYFVQNGDHPELAIIELINDAKSTLDVAVYSLNYDPIVDAIADAAGRGVRVRLITDQEHANSKEKQQNALKRIMKAGVPVKVSSHKGKMHLKMLIADGKSVEAGSFNYLKSSVKENDDVVLIIHDEEVGKKFEDTFQRMWDDKDRYQDYESR</sequence>
<dbReference type="RefSeq" id="WP_328280877.1">
    <property type="nucleotide sequence ID" value="NZ_JARTLD010000054.1"/>
</dbReference>
<evidence type="ECO:0000313" key="10">
    <source>
        <dbReference type="EMBL" id="MED5019749.1"/>
    </source>
</evidence>
<dbReference type="InterPro" id="IPR001736">
    <property type="entry name" value="PLipase_D/transphosphatidylase"/>
</dbReference>
<gene>
    <name evidence="10" type="ORF">P9847_20865</name>
</gene>
<evidence type="ECO:0000256" key="5">
    <source>
        <dbReference type="ARBA" id="ARBA00022963"/>
    </source>
</evidence>
<feature type="domain" description="PLD phosphodiesterase" evidence="9">
    <location>
        <begin position="148"/>
        <end position="175"/>
    </location>
</feature>
<dbReference type="Gene3D" id="3.30.870.10">
    <property type="entry name" value="Endonuclease Chain A"/>
    <property type="match status" value="1"/>
</dbReference>
<comment type="similarity">
    <text evidence="2">Belongs to the phospholipase D family.</text>
</comment>
<keyword evidence="4" id="KW-0378">Hydrolase</keyword>
<protein>
    <recommendedName>
        <fullName evidence="3">phospholipase D</fullName>
        <ecNumber evidence="3">3.1.4.4</ecNumber>
    </recommendedName>
</protein>